<proteinExistence type="predicted"/>
<comment type="caution">
    <text evidence="3">The sequence shown here is derived from an EMBL/GenBank/DDBJ whole genome shotgun (WGS) entry which is preliminary data.</text>
</comment>
<dbReference type="Proteomes" id="UP000435112">
    <property type="component" value="Unassembled WGS sequence"/>
</dbReference>
<evidence type="ECO:0000313" key="5">
    <source>
        <dbReference type="Proteomes" id="UP000435112"/>
    </source>
</evidence>
<dbReference type="Proteomes" id="UP000429607">
    <property type="component" value="Unassembled WGS sequence"/>
</dbReference>
<sequence length="352" mass="40361">MVLLGQPKSAYRDRIGSWGIGVLSRDLAGAPTRSFRTQIAIRPAKRAHNKTEAGLAAWTFHVDASSLHQRGVQHSVWRTAFLPHSRYRCSAARMASPSAEMAAPAATSKWTVTEELLRKRKNPATPPTSDDYKDWSLEQLRLECTARRLNVKKNTCKSDRMQLLTAYDSNKSGVELLLQRQRNNLRREDQEEEKRTKNYVYFLDRWCAHRRAGREFCAANLYPEHEDDSQKEGMCKGKTGNRKRRKTSNTDTLASLAKSVAQIVAHDQSDAETWKQRALLLRDQRMAHRLEMLTNVLNRTRDEERRLVQSSRDGCEEDENADLMLQQTIKKTKLLTAQINDLELEIINAGEI</sequence>
<protein>
    <submittedName>
        <fullName evidence="3">Uncharacterized protein</fullName>
    </submittedName>
</protein>
<dbReference type="AlphaFoldDB" id="A0A6A3P4H9"/>
<name>A0A6A3P4H9_9STRA</name>
<dbReference type="EMBL" id="QXFV01000082">
    <property type="protein sequence ID" value="KAE9050401.1"/>
    <property type="molecule type" value="Genomic_DNA"/>
</dbReference>
<dbReference type="OrthoDB" id="10383908at2759"/>
<evidence type="ECO:0000313" key="4">
    <source>
        <dbReference type="Proteomes" id="UP000429607"/>
    </source>
</evidence>
<feature type="region of interest" description="Disordered" evidence="1">
    <location>
        <begin position="227"/>
        <end position="251"/>
    </location>
</feature>
<reference evidence="4 5" key="1">
    <citation type="submission" date="2018-09" db="EMBL/GenBank/DDBJ databases">
        <title>Genomic investigation of the strawberry pathogen Phytophthora fragariae indicates pathogenicity is determined by transcriptional variation in three key races.</title>
        <authorList>
            <person name="Adams T.M."/>
            <person name="Armitage A.D."/>
            <person name="Sobczyk M.K."/>
            <person name="Bates H.J."/>
            <person name="Dunwell J.M."/>
            <person name="Nellist C.F."/>
            <person name="Harrison R.J."/>
        </authorList>
    </citation>
    <scope>NUCLEOTIDE SEQUENCE [LARGE SCALE GENOMIC DNA]</scope>
    <source>
        <strain evidence="3 4">SCRP249</strain>
        <strain evidence="2 5">SCRP324</strain>
    </source>
</reference>
<organism evidence="3 4">
    <name type="scientific">Phytophthora rubi</name>
    <dbReference type="NCBI Taxonomy" id="129364"/>
    <lineage>
        <taxon>Eukaryota</taxon>
        <taxon>Sar</taxon>
        <taxon>Stramenopiles</taxon>
        <taxon>Oomycota</taxon>
        <taxon>Peronosporomycetes</taxon>
        <taxon>Peronosporales</taxon>
        <taxon>Peronosporaceae</taxon>
        <taxon>Phytophthora</taxon>
    </lineage>
</organism>
<gene>
    <name evidence="3" type="ORF">PR001_g2404</name>
    <name evidence="2" type="ORF">PR002_g4000</name>
</gene>
<dbReference type="EMBL" id="QXFU01000151">
    <property type="protein sequence ID" value="KAE9042266.1"/>
    <property type="molecule type" value="Genomic_DNA"/>
</dbReference>
<evidence type="ECO:0000313" key="3">
    <source>
        <dbReference type="EMBL" id="KAE9050401.1"/>
    </source>
</evidence>
<evidence type="ECO:0000256" key="1">
    <source>
        <dbReference type="SAM" id="MobiDB-lite"/>
    </source>
</evidence>
<accession>A0A6A3P4H9</accession>
<evidence type="ECO:0000313" key="2">
    <source>
        <dbReference type="EMBL" id="KAE9042266.1"/>
    </source>
</evidence>